<protein>
    <recommendedName>
        <fullName evidence="3">DUF1641 domain-containing protein</fullName>
    </recommendedName>
</protein>
<proteinExistence type="predicted"/>
<dbReference type="RefSeq" id="WP_058370783.1">
    <property type="nucleotide sequence ID" value="NZ_LNTB01000001.1"/>
</dbReference>
<evidence type="ECO:0008006" key="3">
    <source>
        <dbReference type="Google" id="ProtNLM"/>
    </source>
</evidence>
<dbReference type="Proteomes" id="UP000053352">
    <property type="component" value="Unassembled WGS sequence"/>
</dbReference>
<evidence type="ECO:0000313" key="2">
    <source>
        <dbReference type="Proteomes" id="UP000053352"/>
    </source>
</evidence>
<dbReference type="Pfam" id="PF07849">
    <property type="entry name" value="DUF1641"/>
    <property type="match status" value="1"/>
</dbReference>
<dbReference type="OrthoDB" id="56850at2157"/>
<gene>
    <name evidence="1" type="ORF">CF15_04860</name>
</gene>
<dbReference type="PANTHER" id="PTHR39180:SF2">
    <property type="entry name" value="DUF1641 DOMAIN-CONTAINING PROTEIN"/>
    <property type="match status" value="1"/>
</dbReference>
<dbReference type="EMBL" id="LNTB01000001">
    <property type="protein sequence ID" value="KSW12104.1"/>
    <property type="molecule type" value="Genomic_DNA"/>
</dbReference>
<organism evidence="1 2">
    <name type="scientific">Pyrodictium occultum</name>
    <dbReference type="NCBI Taxonomy" id="2309"/>
    <lineage>
        <taxon>Archaea</taxon>
        <taxon>Thermoproteota</taxon>
        <taxon>Thermoprotei</taxon>
        <taxon>Desulfurococcales</taxon>
        <taxon>Pyrodictiaceae</taxon>
        <taxon>Pyrodictium</taxon>
    </lineage>
</organism>
<reference evidence="1 2" key="1">
    <citation type="submission" date="2015-11" db="EMBL/GenBank/DDBJ databases">
        <title>Genome sequence of Pyrodictium occultum PL-19, a marine hyperthermophilic archaeon isolated from Volcano, Italy.</title>
        <authorList>
            <person name="Utturkar S."/>
            <person name="Huber H."/>
            <person name="Leptihn S."/>
            <person name="Brown S."/>
            <person name="Stetter K.O."/>
            <person name="Podar M."/>
        </authorList>
    </citation>
    <scope>NUCLEOTIDE SEQUENCE [LARGE SCALE GENOMIC DNA]</scope>
    <source>
        <strain evidence="1 2">PL-19</strain>
    </source>
</reference>
<dbReference type="InterPro" id="IPR012440">
    <property type="entry name" value="DUF1641"/>
</dbReference>
<comment type="caution">
    <text evidence="1">The sequence shown here is derived from an EMBL/GenBank/DDBJ whole genome shotgun (WGS) entry which is preliminary data.</text>
</comment>
<dbReference type="PANTHER" id="PTHR39180">
    <property type="match status" value="1"/>
</dbReference>
<name>A0A0V8RVQ8_PYROC</name>
<dbReference type="AlphaFoldDB" id="A0A0V8RVQ8"/>
<sequence>MASQAGEKRGTIEEALKFDEESMKALEDIIEALVYLKKSGMLDMLKFIAEKSNELFTILSRDPTLYRLLALTHGATRGINSLEPEEVVSAKLNVEGITSCTMKSMASLKPSEVKPLGLLGLMGALRDPEVQHGIGLLIAMAKHLGACLLELKKKFEEQKGG</sequence>
<dbReference type="STRING" id="2309.CF15_04860"/>
<accession>A0A0V8RVQ8</accession>
<evidence type="ECO:0000313" key="1">
    <source>
        <dbReference type="EMBL" id="KSW12104.1"/>
    </source>
</evidence>
<keyword evidence="2" id="KW-1185">Reference proteome</keyword>